<dbReference type="RefSeq" id="WP_079170729.1">
    <property type="nucleotide sequence ID" value="NZ_FMZK01000006.1"/>
</dbReference>
<evidence type="ECO:0000313" key="4">
    <source>
        <dbReference type="Proteomes" id="UP000182100"/>
    </source>
</evidence>
<dbReference type="PANTHER" id="PTHR39338:SF6">
    <property type="entry name" value="BLL5662 PROTEIN"/>
    <property type="match status" value="1"/>
</dbReference>
<dbReference type="Proteomes" id="UP000182100">
    <property type="component" value="Unassembled WGS sequence"/>
</dbReference>
<feature type="region of interest" description="Disordered" evidence="1">
    <location>
        <begin position="1"/>
        <end position="41"/>
    </location>
</feature>
<evidence type="ECO:0000256" key="1">
    <source>
        <dbReference type="SAM" id="MobiDB-lite"/>
    </source>
</evidence>
<gene>
    <name evidence="3" type="ORF">SAMN05216505_106184</name>
</gene>
<dbReference type="InterPro" id="IPR036465">
    <property type="entry name" value="vWFA_dom_sf"/>
</dbReference>
<sequence length="433" mass="46114">MADVTGGAARGHPAPDGERDPRDTGGRTEGGRAEGGRPGGPSEAVAVLLGFARALRAAGADAGAERVHAFLRAVDAVRPGARTDVYWAGRLTLCAGPDDLERYDRVFTAYFGTGGSGGPPAPAPPRPRRRLVVREAADHRAGGAAEERPGPPLAVRASSAETLRHRDLADLAAAEREQVRRLLAALAPRGEVRRTARRRPARRGDVDPHRTVREMLRRGGEPAPLRRRARAERPRRLVLLVDVSGSMAPYADALLRFAHAAVRGRTAEVFTIGTRLTRVTRELSHRDPGPALGAAWAAVPDWRGGTRLGALLREFLDRWGQRGMARGAVVVLLSDGWERGDPELLAAQMRRLHRLAHRVIWANPLKARPGYAPLAAGMAAALPSVDAFVEGHSLAALEDLAAVVRGAPPGRASPARASASVPAPVLREGVPRA</sequence>
<feature type="compositionally biased region" description="Basic and acidic residues" evidence="1">
    <location>
        <begin position="13"/>
        <end position="35"/>
    </location>
</feature>
<dbReference type="SUPFAM" id="SSF53300">
    <property type="entry name" value="vWA-like"/>
    <property type="match status" value="1"/>
</dbReference>
<evidence type="ECO:0000259" key="2">
    <source>
        <dbReference type="SMART" id="SM00327"/>
    </source>
</evidence>
<reference evidence="4" key="1">
    <citation type="submission" date="2016-10" db="EMBL/GenBank/DDBJ databases">
        <authorList>
            <person name="Varghese N."/>
            <person name="Submissions S."/>
        </authorList>
    </citation>
    <scope>NUCLEOTIDE SEQUENCE [LARGE SCALE GENOMIC DNA]</scope>
    <source>
        <strain evidence="4">CGMCC 4.3504</strain>
    </source>
</reference>
<dbReference type="PANTHER" id="PTHR39338">
    <property type="entry name" value="BLL5662 PROTEIN-RELATED"/>
    <property type="match status" value="1"/>
</dbReference>
<dbReference type="CDD" id="cd00198">
    <property type="entry name" value="vWFA"/>
    <property type="match status" value="1"/>
</dbReference>
<feature type="domain" description="VWFA" evidence="2">
    <location>
        <begin position="234"/>
        <end position="401"/>
    </location>
</feature>
<evidence type="ECO:0000313" key="3">
    <source>
        <dbReference type="EMBL" id="SDD28539.1"/>
    </source>
</evidence>
<dbReference type="InterPro" id="IPR002035">
    <property type="entry name" value="VWF_A"/>
</dbReference>
<dbReference type="Gene3D" id="3.40.50.410">
    <property type="entry name" value="von Willebrand factor, type A domain"/>
    <property type="match status" value="1"/>
</dbReference>
<dbReference type="PIRSF" id="PIRSF010256">
    <property type="entry name" value="CoxE_vWa"/>
    <property type="match status" value="1"/>
</dbReference>
<dbReference type="EMBL" id="FMZK01000006">
    <property type="protein sequence ID" value="SDD28539.1"/>
    <property type="molecule type" value="Genomic_DNA"/>
</dbReference>
<dbReference type="SMART" id="SM00327">
    <property type="entry name" value="VWA"/>
    <property type="match status" value="1"/>
</dbReference>
<dbReference type="InterPro" id="IPR008912">
    <property type="entry name" value="Uncharacterised_CoxE"/>
</dbReference>
<accession>A0A1G6THP1</accession>
<dbReference type="STRING" id="67344.SAMN05216505_106184"/>
<feature type="compositionally biased region" description="Basic and acidic residues" evidence="1">
    <location>
        <begin position="202"/>
        <end position="220"/>
    </location>
</feature>
<dbReference type="InterPro" id="IPR011195">
    <property type="entry name" value="UCP010256"/>
</dbReference>
<keyword evidence="4" id="KW-1185">Reference proteome</keyword>
<dbReference type="Pfam" id="PF05762">
    <property type="entry name" value="VWA_CoxE"/>
    <property type="match status" value="1"/>
</dbReference>
<organism evidence="3 4">
    <name type="scientific">Streptomyces prasinopilosus</name>
    <dbReference type="NCBI Taxonomy" id="67344"/>
    <lineage>
        <taxon>Bacteria</taxon>
        <taxon>Bacillati</taxon>
        <taxon>Actinomycetota</taxon>
        <taxon>Actinomycetes</taxon>
        <taxon>Kitasatosporales</taxon>
        <taxon>Streptomycetaceae</taxon>
        <taxon>Streptomyces</taxon>
    </lineage>
</organism>
<feature type="region of interest" description="Disordered" evidence="1">
    <location>
        <begin position="193"/>
        <end position="228"/>
    </location>
</feature>
<name>A0A1G6THP1_9ACTN</name>
<proteinExistence type="predicted"/>
<protein>
    <recommendedName>
        <fullName evidence="2">VWFA domain-containing protein</fullName>
    </recommendedName>
</protein>
<dbReference type="AlphaFoldDB" id="A0A1G6THP1"/>